<evidence type="ECO:0000313" key="3">
    <source>
        <dbReference type="Proteomes" id="UP001281761"/>
    </source>
</evidence>
<feature type="compositionally biased region" description="Polar residues" evidence="1">
    <location>
        <begin position="18"/>
        <end position="27"/>
    </location>
</feature>
<feature type="compositionally biased region" description="Polar residues" evidence="1">
    <location>
        <begin position="307"/>
        <end position="318"/>
    </location>
</feature>
<comment type="caution">
    <text evidence="2">The sequence shown here is derived from an EMBL/GenBank/DDBJ whole genome shotgun (WGS) entry which is preliminary data.</text>
</comment>
<feature type="compositionally biased region" description="Polar residues" evidence="1">
    <location>
        <begin position="1"/>
        <end position="10"/>
    </location>
</feature>
<reference evidence="2 3" key="1">
    <citation type="journal article" date="2022" name="bioRxiv">
        <title>Genomics of Preaxostyla Flagellates Illuminates Evolutionary Transitions and the Path Towards Mitochondrial Loss.</title>
        <authorList>
            <person name="Novak L.V.F."/>
            <person name="Treitli S.C."/>
            <person name="Pyrih J."/>
            <person name="Halakuc P."/>
            <person name="Pipaliya S.V."/>
            <person name="Vacek V."/>
            <person name="Brzon O."/>
            <person name="Soukal P."/>
            <person name="Eme L."/>
            <person name="Dacks J.B."/>
            <person name="Karnkowska A."/>
            <person name="Elias M."/>
            <person name="Hampl V."/>
        </authorList>
    </citation>
    <scope>NUCLEOTIDE SEQUENCE [LARGE SCALE GENOMIC DNA]</scope>
    <source>
        <strain evidence="2">NAU3</strain>
        <tissue evidence="2">Gut</tissue>
    </source>
</reference>
<dbReference type="EMBL" id="JARBJD010000051">
    <property type="protein sequence ID" value="KAK2956896.1"/>
    <property type="molecule type" value="Genomic_DNA"/>
</dbReference>
<proteinExistence type="predicted"/>
<accession>A0ABQ9XZI5</accession>
<feature type="compositionally biased region" description="Polar residues" evidence="1">
    <location>
        <begin position="79"/>
        <end position="88"/>
    </location>
</feature>
<keyword evidence="3" id="KW-1185">Reference proteome</keyword>
<feature type="region of interest" description="Disordered" evidence="1">
    <location>
        <begin position="114"/>
        <end position="150"/>
    </location>
</feature>
<sequence>MSESDQQPISDQPERSDSPVQIQSQEEPSNETKPGRRPRPGDPKPQGDRQRKRSTQRSQSTGSRHSRRTRNFVDPNDPNFDQTVTKYQRSPGPAYDTGAAADKFVLHRSFQASFGKAPRTSTTRDISPGPQYDVKTGVLSNHPASPRGTFGKASYKSSLIRDTAGADSPLYSVGEAQDKMVLRNSFHASFGKSKRDGGQVAQTPGPQYDVKPEVLSTHPASPRGTFGKASYKSSLIRDTAAAEGPLYSVGEAKDKMVLRNSFHASFGSAPRTQKSVSASPGPQYDVRPEVLSTHPASPRGTFGKASYKSSLIRETSASDGPLPGPTEYEKIGPRSPRATFGTSARSNDKKMATPGPGAYDTTNDKKVAVRGSFGKSERGSSQWIFS</sequence>
<evidence type="ECO:0000256" key="1">
    <source>
        <dbReference type="SAM" id="MobiDB-lite"/>
    </source>
</evidence>
<feature type="compositionally biased region" description="Polar residues" evidence="1">
    <location>
        <begin position="270"/>
        <end position="280"/>
    </location>
</feature>
<gene>
    <name evidence="2" type="ORF">BLNAU_8173</name>
</gene>
<dbReference type="Proteomes" id="UP001281761">
    <property type="component" value="Unassembled WGS sequence"/>
</dbReference>
<feature type="region of interest" description="Disordered" evidence="1">
    <location>
        <begin position="190"/>
        <end position="226"/>
    </location>
</feature>
<protein>
    <submittedName>
        <fullName evidence="2">Uncharacterized protein</fullName>
    </submittedName>
</protein>
<evidence type="ECO:0000313" key="2">
    <source>
        <dbReference type="EMBL" id="KAK2956896.1"/>
    </source>
</evidence>
<organism evidence="2 3">
    <name type="scientific">Blattamonas nauphoetae</name>
    <dbReference type="NCBI Taxonomy" id="2049346"/>
    <lineage>
        <taxon>Eukaryota</taxon>
        <taxon>Metamonada</taxon>
        <taxon>Preaxostyla</taxon>
        <taxon>Oxymonadida</taxon>
        <taxon>Blattamonas</taxon>
    </lineage>
</organism>
<feature type="region of interest" description="Disordered" evidence="1">
    <location>
        <begin position="267"/>
        <end position="364"/>
    </location>
</feature>
<feature type="compositionally biased region" description="Basic and acidic residues" evidence="1">
    <location>
        <begin position="39"/>
        <end position="49"/>
    </location>
</feature>
<name>A0ABQ9XZI5_9EUKA</name>
<feature type="region of interest" description="Disordered" evidence="1">
    <location>
        <begin position="1"/>
        <end position="96"/>
    </location>
</feature>